<proteinExistence type="predicted"/>
<accession>A0A402AXF6</accession>
<name>A0A402AXF6_9CHLR</name>
<dbReference type="Proteomes" id="UP000287188">
    <property type="component" value="Unassembled WGS sequence"/>
</dbReference>
<organism evidence="1 2">
    <name type="scientific">Dictyobacter kobayashii</name>
    <dbReference type="NCBI Taxonomy" id="2014872"/>
    <lineage>
        <taxon>Bacteria</taxon>
        <taxon>Bacillati</taxon>
        <taxon>Chloroflexota</taxon>
        <taxon>Ktedonobacteria</taxon>
        <taxon>Ktedonobacterales</taxon>
        <taxon>Dictyobacteraceae</taxon>
        <taxon>Dictyobacter</taxon>
    </lineage>
</organism>
<keyword evidence="2" id="KW-1185">Reference proteome</keyword>
<sequence length="72" mass="8191">MNNISLDFLNSDVVLEETELDELFVNGLQANPPEDMVARIMNAVSVLPQPKPLSQWKDFDFFVADDTYDQLS</sequence>
<gene>
    <name evidence="1" type="ORF">KDK_75860</name>
</gene>
<dbReference type="OrthoDB" id="165269at2"/>
<dbReference type="AlphaFoldDB" id="A0A402AXF6"/>
<protein>
    <submittedName>
        <fullName evidence="1">Uncharacterized protein</fullName>
    </submittedName>
</protein>
<dbReference type="RefSeq" id="WP_126557149.1">
    <property type="nucleotide sequence ID" value="NZ_BIFS01000002.1"/>
</dbReference>
<reference evidence="2" key="1">
    <citation type="submission" date="2018-12" db="EMBL/GenBank/DDBJ databases">
        <title>Tengunoibacter tsumagoiensis gen. nov., sp. nov., Dictyobacter kobayashii sp. nov., D. alpinus sp. nov., and D. joshuensis sp. nov. and description of Dictyobacteraceae fam. nov. within the order Ktedonobacterales isolated from Tengu-no-mugimeshi.</title>
        <authorList>
            <person name="Wang C.M."/>
            <person name="Zheng Y."/>
            <person name="Sakai Y."/>
            <person name="Toyoda A."/>
            <person name="Minakuchi Y."/>
            <person name="Abe K."/>
            <person name="Yokota A."/>
            <person name="Yabe S."/>
        </authorList>
    </citation>
    <scope>NUCLEOTIDE SEQUENCE [LARGE SCALE GENOMIC DNA]</scope>
    <source>
        <strain evidence="2">Uno11</strain>
    </source>
</reference>
<comment type="caution">
    <text evidence="1">The sequence shown here is derived from an EMBL/GenBank/DDBJ whole genome shotgun (WGS) entry which is preliminary data.</text>
</comment>
<evidence type="ECO:0000313" key="2">
    <source>
        <dbReference type="Proteomes" id="UP000287188"/>
    </source>
</evidence>
<evidence type="ECO:0000313" key="1">
    <source>
        <dbReference type="EMBL" id="GCE23786.1"/>
    </source>
</evidence>
<dbReference type="EMBL" id="BIFS01000002">
    <property type="protein sequence ID" value="GCE23786.1"/>
    <property type="molecule type" value="Genomic_DNA"/>
</dbReference>